<evidence type="ECO:0000313" key="1">
    <source>
        <dbReference type="EMBL" id="CAL1354838.1"/>
    </source>
</evidence>
<dbReference type="Pfam" id="PF07893">
    <property type="entry name" value="DUF1668"/>
    <property type="match status" value="1"/>
</dbReference>
<protein>
    <submittedName>
        <fullName evidence="1">Uncharacterized protein</fullName>
    </submittedName>
</protein>
<sequence>MLMMTGGGESGSMAPVMMTGESLEYKNPVTEPKWKGKTLYLTFRHNTSMRAIKVFEDRHNDLGETHVPEPVCKLDMYNDCALPVGMGLIKLNKKVYFVGGETTSLKDPFGTVRSMRGEASQFFQSSDKVYEFDPSDLPNNTTCCFREIPDYHLPIPTPQPIVANIRGKVYVLSGDHISRKLGSPEKPELSFQVLEFNPLSKSYHWKTLPLPHSYIADYNNFGERTYNMGVVGHRLFIIQPPMEGGELLHIFDAHTQSWESHEDGFDLLPPPAITLSGLLTSSGPYLKKTKRSSDIGQWLILTELCPICNCYGILYRLDFTHLVTAK</sequence>
<name>A0AAV2CE76_9ROSI</name>
<dbReference type="InterPro" id="IPR012871">
    <property type="entry name" value="DUF1668_ORYSA"/>
</dbReference>
<accession>A0AAV2CE76</accession>
<keyword evidence="2" id="KW-1185">Reference proteome</keyword>
<dbReference type="Proteomes" id="UP001497516">
    <property type="component" value="Chromosome 1"/>
</dbReference>
<organism evidence="1 2">
    <name type="scientific">Linum trigynum</name>
    <dbReference type="NCBI Taxonomy" id="586398"/>
    <lineage>
        <taxon>Eukaryota</taxon>
        <taxon>Viridiplantae</taxon>
        <taxon>Streptophyta</taxon>
        <taxon>Embryophyta</taxon>
        <taxon>Tracheophyta</taxon>
        <taxon>Spermatophyta</taxon>
        <taxon>Magnoliopsida</taxon>
        <taxon>eudicotyledons</taxon>
        <taxon>Gunneridae</taxon>
        <taxon>Pentapetalae</taxon>
        <taxon>rosids</taxon>
        <taxon>fabids</taxon>
        <taxon>Malpighiales</taxon>
        <taxon>Linaceae</taxon>
        <taxon>Linum</taxon>
    </lineage>
</organism>
<gene>
    <name evidence="1" type="ORF">LTRI10_LOCUS2625</name>
</gene>
<dbReference type="AlphaFoldDB" id="A0AAV2CE76"/>
<reference evidence="1 2" key="1">
    <citation type="submission" date="2024-04" db="EMBL/GenBank/DDBJ databases">
        <authorList>
            <person name="Fracassetti M."/>
        </authorList>
    </citation>
    <scope>NUCLEOTIDE SEQUENCE [LARGE SCALE GENOMIC DNA]</scope>
</reference>
<dbReference type="EMBL" id="OZ034813">
    <property type="protein sequence ID" value="CAL1354838.1"/>
    <property type="molecule type" value="Genomic_DNA"/>
</dbReference>
<evidence type="ECO:0000313" key="2">
    <source>
        <dbReference type="Proteomes" id="UP001497516"/>
    </source>
</evidence>
<proteinExistence type="predicted"/>
<dbReference type="Gene3D" id="2.120.10.80">
    <property type="entry name" value="Kelch-type beta propeller"/>
    <property type="match status" value="1"/>
</dbReference>
<dbReference type="InterPro" id="IPR015915">
    <property type="entry name" value="Kelch-typ_b-propeller"/>
</dbReference>